<feature type="transmembrane region" description="Helical" evidence="8">
    <location>
        <begin position="77"/>
        <end position="97"/>
    </location>
</feature>
<dbReference type="PANTHER" id="PTHR22911:SF137">
    <property type="entry name" value="SOLUTE CARRIER FAMILY 35 MEMBER G2-RELATED"/>
    <property type="match status" value="1"/>
</dbReference>
<comment type="similarity">
    <text evidence="2">Belongs to the EamA transporter family.</text>
</comment>
<dbReference type="PANTHER" id="PTHR22911">
    <property type="entry name" value="ACYL-MALONYL CONDENSING ENZYME-RELATED"/>
    <property type="match status" value="1"/>
</dbReference>
<reference evidence="10 11" key="1">
    <citation type="submission" date="2016-01" db="EMBL/GenBank/DDBJ databases">
        <title>High potential of lignocellulose degradation of a new Verrucomicrobia species.</title>
        <authorList>
            <person name="Wang Y."/>
            <person name="Shi Y."/>
            <person name="Qiu Z."/>
            <person name="Liu S."/>
            <person name="Yang H."/>
        </authorList>
    </citation>
    <scope>NUCLEOTIDE SEQUENCE [LARGE SCALE GENOMIC DNA]</scope>
    <source>
        <strain evidence="10 11">TSB47</strain>
    </source>
</reference>
<gene>
    <name evidence="10" type="ORF">AW736_01110</name>
</gene>
<proteinExistence type="inferred from homology"/>
<dbReference type="NCBIfam" id="TIGR00688">
    <property type="entry name" value="rarD"/>
    <property type="match status" value="1"/>
</dbReference>
<comment type="subcellular location">
    <subcellularLocation>
        <location evidence="1">Cell membrane</location>
        <topology evidence="1">Multi-pass membrane protein</topology>
    </subcellularLocation>
</comment>
<evidence type="ECO:0000256" key="8">
    <source>
        <dbReference type="SAM" id="Phobius"/>
    </source>
</evidence>
<evidence type="ECO:0000313" key="10">
    <source>
        <dbReference type="EMBL" id="OAM90271.1"/>
    </source>
</evidence>
<dbReference type="InterPro" id="IPR004626">
    <property type="entry name" value="RarD"/>
</dbReference>
<evidence type="ECO:0000313" key="11">
    <source>
        <dbReference type="Proteomes" id="UP000078486"/>
    </source>
</evidence>
<sequence>MPPPAARNSEARRGVLMAGGSFLLWGLLPFYWKQLQAVPATELICHRMVWSLFFLLAVLAAQGTLRGLAAAFASPRLVALNTLASLLLAANWLTYVWGVNHDRIIETSLGYFLSPLCYVALGRVLLRERLRSLQWVAIILATLGVALLLLRLDHAPWIAFLLAGTWSFYGILKKKSALGSLQGLTVETLLLFPFAAAWLLWLAARDGGVFGHAAASLHVLAIGSGLVTAVPLLMFAWGAQRLRFTTIGLLQYLGPTLQFLIGLLVYHEPLGAPQLRAFVFIWAGLLLYTADGFLAGRARQPAPDASF</sequence>
<evidence type="ECO:0000256" key="6">
    <source>
        <dbReference type="ARBA" id="ARBA00022989"/>
    </source>
</evidence>
<dbReference type="EMBL" id="LRRQ01000063">
    <property type="protein sequence ID" value="OAM90271.1"/>
    <property type="molecule type" value="Genomic_DNA"/>
</dbReference>
<keyword evidence="4" id="KW-1003">Cell membrane</keyword>
<name>A0A178IKR5_9BACT</name>
<protein>
    <recommendedName>
        <fullName evidence="9">EamA domain-containing protein</fullName>
    </recommendedName>
</protein>
<dbReference type="STRING" id="1184151.AW736_01110"/>
<keyword evidence="5 8" id="KW-0812">Transmembrane</keyword>
<accession>A0A178IKR5</accession>
<dbReference type="GO" id="GO:0005886">
    <property type="term" value="C:plasma membrane"/>
    <property type="evidence" value="ECO:0007669"/>
    <property type="project" value="UniProtKB-SubCell"/>
</dbReference>
<dbReference type="Proteomes" id="UP000078486">
    <property type="component" value="Unassembled WGS sequence"/>
</dbReference>
<dbReference type="Pfam" id="PF00892">
    <property type="entry name" value="EamA"/>
    <property type="match status" value="1"/>
</dbReference>
<feature type="transmembrane region" description="Helical" evidence="8">
    <location>
        <begin position="273"/>
        <end position="290"/>
    </location>
</feature>
<organism evidence="10 11">
    <name type="scientific">Termitidicoccus mucosus</name>
    <dbReference type="NCBI Taxonomy" id="1184151"/>
    <lineage>
        <taxon>Bacteria</taxon>
        <taxon>Pseudomonadati</taxon>
        <taxon>Verrucomicrobiota</taxon>
        <taxon>Opitutia</taxon>
        <taxon>Opitutales</taxon>
        <taxon>Opitutaceae</taxon>
        <taxon>Termitidicoccus</taxon>
    </lineage>
</organism>
<feature type="transmembrane region" description="Helical" evidence="8">
    <location>
        <begin position="133"/>
        <end position="150"/>
    </location>
</feature>
<dbReference type="InterPro" id="IPR000620">
    <property type="entry name" value="EamA_dom"/>
</dbReference>
<evidence type="ECO:0000256" key="1">
    <source>
        <dbReference type="ARBA" id="ARBA00004651"/>
    </source>
</evidence>
<feature type="transmembrane region" description="Helical" evidence="8">
    <location>
        <begin position="249"/>
        <end position="267"/>
    </location>
</feature>
<keyword evidence="7 8" id="KW-0472">Membrane</keyword>
<feature type="transmembrane region" description="Helical" evidence="8">
    <location>
        <begin position="14"/>
        <end position="32"/>
    </location>
</feature>
<feature type="transmembrane region" description="Helical" evidence="8">
    <location>
        <begin position="48"/>
        <end position="65"/>
    </location>
</feature>
<dbReference type="InterPro" id="IPR037185">
    <property type="entry name" value="EmrE-like"/>
</dbReference>
<feature type="transmembrane region" description="Helical" evidence="8">
    <location>
        <begin position="156"/>
        <end position="172"/>
    </location>
</feature>
<evidence type="ECO:0000256" key="5">
    <source>
        <dbReference type="ARBA" id="ARBA00022692"/>
    </source>
</evidence>
<evidence type="ECO:0000256" key="7">
    <source>
        <dbReference type="ARBA" id="ARBA00023136"/>
    </source>
</evidence>
<comment type="caution">
    <text evidence="10">The sequence shown here is derived from an EMBL/GenBank/DDBJ whole genome shotgun (WGS) entry which is preliminary data.</text>
</comment>
<dbReference type="AlphaFoldDB" id="A0A178IKR5"/>
<feature type="transmembrane region" description="Helical" evidence="8">
    <location>
        <begin position="109"/>
        <end position="126"/>
    </location>
</feature>
<evidence type="ECO:0000259" key="9">
    <source>
        <dbReference type="Pfam" id="PF00892"/>
    </source>
</evidence>
<feature type="domain" description="EamA" evidence="9">
    <location>
        <begin position="13"/>
        <end position="149"/>
    </location>
</feature>
<dbReference type="SUPFAM" id="SSF103481">
    <property type="entry name" value="Multidrug resistance efflux transporter EmrE"/>
    <property type="match status" value="2"/>
</dbReference>
<feature type="transmembrane region" description="Helical" evidence="8">
    <location>
        <begin position="184"/>
        <end position="203"/>
    </location>
</feature>
<evidence type="ECO:0000256" key="4">
    <source>
        <dbReference type="ARBA" id="ARBA00022475"/>
    </source>
</evidence>
<keyword evidence="6 8" id="KW-1133">Transmembrane helix</keyword>
<evidence type="ECO:0000256" key="3">
    <source>
        <dbReference type="ARBA" id="ARBA00022448"/>
    </source>
</evidence>
<keyword evidence="3" id="KW-0813">Transport</keyword>
<evidence type="ECO:0000256" key="2">
    <source>
        <dbReference type="ARBA" id="ARBA00007362"/>
    </source>
</evidence>
<feature type="transmembrane region" description="Helical" evidence="8">
    <location>
        <begin position="215"/>
        <end position="237"/>
    </location>
</feature>
<keyword evidence="11" id="KW-1185">Reference proteome</keyword>